<accession>A0A917ZSJ5</accession>
<proteinExistence type="predicted"/>
<sequence>MAEEEQPDELPTLEELQRGSLIDYVVDRMLDGEDSVEVLDSGEVVIDIGGLTKA</sequence>
<comment type="caution">
    <text evidence="1">The sequence shown here is derived from an EMBL/GenBank/DDBJ whole genome shotgun (WGS) entry which is preliminary data.</text>
</comment>
<reference evidence="1 2" key="1">
    <citation type="journal article" date="2014" name="Int. J. Syst. Evol. Microbiol.">
        <title>Complete genome sequence of Corynebacterium casei LMG S-19264T (=DSM 44701T), isolated from a smear-ripened cheese.</title>
        <authorList>
            <consortium name="US DOE Joint Genome Institute (JGI-PGF)"/>
            <person name="Walter F."/>
            <person name="Albersmeier A."/>
            <person name="Kalinowski J."/>
            <person name="Ruckert C."/>
        </authorList>
    </citation>
    <scope>NUCLEOTIDE SEQUENCE [LARGE SCALE GENOMIC DNA]</scope>
    <source>
        <strain evidence="1 2">CGMCC 1.7286</strain>
    </source>
</reference>
<gene>
    <name evidence="1" type="ORF">GCM10011348_45690</name>
</gene>
<dbReference type="RefSeq" id="WP_188862965.1">
    <property type="nucleotide sequence ID" value="NZ_BMLT01000021.1"/>
</dbReference>
<evidence type="ECO:0000313" key="1">
    <source>
        <dbReference type="EMBL" id="GGO88988.1"/>
    </source>
</evidence>
<evidence type="ECO:0000313" key="2">
    <source>
        <dbReference type="Proteomes" id="UP000599578"/>
    </source>
</evidence>
<dbReference type="Proteomes" id="UP000599578">
    <property type="component" value="Unassembled WGS sequence"/>
</dbReference>
<dbReference type="AlphaFoldDB" id="A0A917ZSJ5"/>
<name>A0A917ZSJ5_9GAMM</name>
<protein>
    <submittedName>
        <fullName evidence="1">Uncharacterized protein</fullName>
    </submittedName>
</protein>
<keyword evidence="2" id="KW-1185">Reference proteome</keyword>
<organism evidence="1 2">
    <name type="scientific">Marinobacterium nitratireducens</name>
    <dbReference type="NCBI Taxonomy" id="518897"/>
    <lineage>
        <taxon>Bacteria</taxon>
        <taxon>Pseudomonadati</taxon>
        <taxon>Pseudomonadota</taxon>
        <taxon>Gammaproteobacteria</taxon>
        <taxon>Oceanospirillales</taxon>
        <taxon>Oceanospirillaceae</taxon>
        <taxon>Marinobacterium</taxon>
    </lineage>
</organism>
<dbReference type="EMBL" id="BMLT01000021">
    <property type="protein sequence ID" value="GGO88988.1"/>
    <property type="molecule type" value="Genomic_DNA"/>
</dbReference>